<feature type="compositionally biased region" description="Polar residues" evidence="1">
    <location>
        <begin position="1"/>
        <end position="16"/>
    </location>
</feature>
<comment type="caution">
    <text evidence="3">The sequence shown here is derived from an EMBL/GenBank/DDBJ whole genome shotgun (WGS) entry which is preliminary data.</text>
</comment>
<dbReference type="PANTHER" id="PTHR15197:SF0">
    <property type="entry name" value="COILIN"/>
    <property type="match status" value="1"/>
</dbReference>
<gene>
    <name evidence="3" type="ORF">M5K25_008391</name>
</gene>
<reference evidence="3 4" key="1">
    <citation type="journal article" date="2024" name="Plant Biotechnol. J.">
        <title>Dendrobium thyrsiflorum genome and its molecular insights into genes involved in important horticultural traits.</title>
        <authorList>
            <person name="Chen B."/>
            <person name="Wang J.Y."/>
            <person name="Zheng P.J."/>
            <person name="Li K.L."/>
            <person name="Liang Y.M."/>
            <person name="Chen X.F."/>
            <person name="Zhang C."/>
            <person name="Zhao X."/>
            <person name="He X."/>
            <person name="Zhang G.Q."/>
            <person name="Liu Z.J."/>
            <person name="Xu Q."/>
        </authorList>
    </citation>
    <scope>NUCLEOTIDE SEQUENCE [LARGE SCALE GENOMIC DNA]</scope>
    <source>
        <strain evidence="3">GZMU011</strain>
    </source>
</reference>
<feature type="region of interest" description="Disordered" evidence="1">
    <location>
        <begin position="262"/>
        <end position="282"/>
    </location>
</feature>
<accession>A0ABD0V8K0</accession>
<dbReference type="EMBL" id="JANQDX010000007">
    <property type="protein sequence ID" value="KAL0921329.1"/>
    <property type="molecule type" value="Genomic_DNA"/>
</dbReference>
<feature type="compositionally biased region" description="Basic and acidic residues" evidence="1">
    <location>
        <begin position="262"/>
        <end position="272"/>
    </location>
</feature>
<name>A0ABD0V8K0_DENTH</name>
<dbReference type="PANTHER" id="PTHR15197">
    <property type="entry name" value="COILIN P80"/>
    <property type="match status" value="1"/>
</dbReference>
<protein>
    <recommendedName>
        <fullName evidence="2">Coilin tudor domain-containing protein</fullName>
    </recommendedName>
</protein>
<evidence type="ECO:0000313" key="3">
    <source>
        <dbReference type="EMBL" id="KAL0921329.1"/>
    </source>
</evidence>
<dbReference type="InterPro" id="IPR024822">
    <property type="entry name" value="Coilin"/>
</dbReference>
<evidence type="ECO:0000256" key="1">
    <source>
        <dbReference type="SAM" id="MobiDB-lite"/>
    </source>
</evidence>
<evidence type="ECO:0000313" key="4">
    <source>
        <dbReference type="Proteomes" id="UP001552299"/>
    </source>
</evidence>
<dbReference type="InterPro" id="IPR056398">
    <property type="entry name" value="Tudor_Coilin"/>
</dbReference>
<feature type="region of interest" description="Disordered" evidence="1">
    <location>
        <begin position="1"/>
        <end position="37"/>
    </location>
</feature>
<sequence>MNHSAAQETLQWNGTTSKKKGQKWGREDTFNNWDDDTSNWLSNAKSSNAKEEKLVEVSNEKSAIEEVEAYKESIVNQVEPVNGCSGNSVAKEFQEVKQLFEFESFKPLIRFPEEGDVLVYRVVELSSSWCPQLSPFRVGRVSSYDSGSSKVILLPLPEYPLILEERSEEGQESSSLYKEDGTLEIDFTSLVDVRLFNAGESMETTPSTTPIVMQNAAAVHIQESASCSSNRIEISSDSTVNDQLSEGWEVINRALNEKKAQLQKQNDLDKRKSSLKTTTTGPWSYSALRRNALGPTLSMLRNSNDDTGK</sequence>
<feature type="domain" description="Coilin tudor" evidence="2">
    <location>
        <begin position="100"/>
        <end position="198"/>
    </location>
</feature>
<dbReference type="Proteomes" id="UP001552299">
    <property type="component" value="Unassembled WGS sequence"/>
</dbReference>
<dbReference type="Pfam" id="PF23086">
    <property type="entry name" value="Tudor_Coilin"/>
    <property type="match status" value="1"/>
</dbReference>
<dbReference type="AlphaFoldDB" id="A0ABD0V8K0"/>
<keyword evidence="4" id="KW-1185">Reference proteome</keyword>
<proteinExistence type="predicted"/>
<organism evidence="3 4">
    <name type="scientific">Dendrobium thyrsiflorum</name>
    <name type="common">Pinecone-like raceme dendrobium</name>
    <name type="synonym">Orchid</name>
    <dbReference type="NCBI Taxonomy" id="117978"/>
    <lineage>
        <taxon>Eukaryota</taxon>
        <taxon>Viridiplantae</taxon>
        <taxon>Streptophyta</taxon>
        <taxon>Embryophyta</taxon>
        <taxon>Tracheophyta</taxon>
        <taxon>Spermatophyta</taxon>
        <taxon>Magnoliopsida</taxon>
        <taxon>Liliopsida</taxon>
        <taxon>Asparagales</taxon>
        <taxon>Orchidaceae</taxon>
        <taxon>Epidendroideae</taxon>
        <taxon>Malaxideae</taxon>
        <taxon>Dendrobiinae</taxon>
        <taxon>Dendrobium</taxon>
    </lineage>
</organism>
<evidence type="ECO:0000259" key="2">
    <source>
        <dbReference type="Pfam" id="PF23086"/>
    </source>
</evidence>